<dbReference type="Gene3D" id="3.30.980.10">
    <property type="entry name" value="Threonyl-trna Synthetase, Chain A, domain 2"/>
    <property type="match status" value="1"/>
</dbReference>
<evidence type="ECO:0000313" key="4">
    <source>
        <dbReference type="Proteomes" id="UP000838672"/>
    </source>
</evidence>
<dbReference type="RefSeq" id="WP_237464966.1">
    <property type="nucleotide sequence ID" value="NZ_CAKLDI010000001.1"/>
</dbReference>
<dbReference type="EMBL" id="CAKLDI010000001">
    <property type="protein sequence ID" value="CAH0532870.1"/>
    <property type="molecule type" value="Genomic_DNA"/>
</dbReference>
<reference evidence="3" key="1">
    <citation type="submission" date="2021-11" db="EMBL/GenBank/DDBJ databases">
        <authorList>
            <person name="Rodrigo-Torres L."/>
            <person name="Arahal R. D."/>
            <person name="Lucena T."/>
        </authorList>
    </citation>
    <scope>NUCLEOTIDE SEQUENCE</scope>
    <source>
        <strain evidence="3">CECT 7929</strain>
    </source>
</reference>
<dbReference type="PANTHER" id="PTHR43462">
    <property type="entry name" value="ALANYL-TRNA EDITING PROTEIN"/>
    <property type="match status" value="1"/>
</dbReference>
<name>A0ABN8DSU7_9VIBR</name>
<dbReference type="InterPro" id="IPR018163">
    <property type="entry name" value="Thr/Ala-tRNA-synth_IIc_edit"/>
</dbReference>
<dbReference type="Proteomes" id="UP000838672">
    <property type="component" value="Unassembled WGS sequence"/>
</dbReference>
<keyword evidence="1" id="KW-0479">Metal-binding</keyword>
<gene>
    <name evidence="3" type="ORF">VST7929_00717</name>
</gene>
<comment type="caution">
    <text evidence="3">The sequence shown here is derived from an EMBL/GenBank/DDBJ whole genome shotgun (WGS) entry which is preliminary data.</text>
</comment>
<evidence type="ECO:0000313" key="3">
    <source>
        <dbReference type="EMBL" id="CAH0532870.1"/>
    </source>
</evidence>
<dbReference type="InterPro" id="IPR051335">
    <property type="entry name" value="Alanyl-tRNA_Editing_Enzymes"/>
</dbReference>
<dbReference type="PANTHER" id="PTHR43462:SF1">
    <property type="entry name" value="ALANYL-TRNA EDITING PROTEIN AARSD1"/>
    <property type="match status" value="1"/>
</dbReference>
<proteinExistence type="predicted"/>
<protein>
    <recommendedName>
        <fullName evidence="5">Metal-dependent hydrolase</fullName>
    </recommendedName>
</protein>
<keyword evidence="4" id="KW-1185">Reference proteome</keyword>
<evidence type="ECO:0008006" key="5">
    <source>
        <dbReference type="Google" id="ProtNLM"/>
    </source>
</evidence>
<organism evidence="3 4">
    <name type="scientific">Vibrio stylophorae</name>
    <dbReference type="NCBI Taxonomy" id="659351"/>
    <lineage>
        <taxon>Bacteria</taxon>
        <taxon>Pseudomonadati</taxon>
        <taxon>Pseudomonadota</taxon>
        <taxon>Gammaproteobacteria</taxon>
        <taxon>Vibrionales</taxon>
        <taxon>Vibrionaceae</taxon>
        <taxon>Vibrio</taxon>
    </lineage>
</organism>
<evidence type="ECO:0000256" key="1">
    <source>
        <dbReference type="ARBA" id="ARBA00022723"/>
    </source>
</evidence>
<sequence>MSVRATEVLFPLGIDQAKSQVIYSQCHQDARVIVCQQTPFHPVSHIWPDHPADRGEIICGSEIWPVNNCIIGAWSESEQRLYLAQDIPVKRDEPGWQFVVAHLIGKEAPCMMGQMVTLKVDRHYQQSLSLAHSAEHLVSMALNLVLAQSHWRKDPGRYDPLGSPDFHRYAQLDSQIRPLSSEVNYRLGKTLRKRGFNTHEATAELPQIEQQVNLQLAQWLSEPTAIHLHCEGPRLTDSRYWQCELNQQLAAMPCGGTHARNLSDFSTIQIRIIECDLDHWKVITEVQVARIFTHDLAD</sequence>
<keyword evidence="2" id="KW-0862">Zinc</keyword>
<evidence type="ECO:0000256" key="2">
    <source>
        <dbReference type="ARBA" id="ARBA00022833"/>
    </source>
</evidence>
<dbReference type="SUPFAM" id="SSF55186">
    <property type="entry name" value="ThrRS/AlaRS common domain"/>
    <property type="match status" value="1"/>
</dbReference>
<accession>A0ABN8DSU7</accession>